<feature type="region of interest" description="Disordered" evidence="1">
    <location>
        <begin position="437"/>
        <end position="468"/>
    </location>
</feature>
<dbReference type="SUPFAM" id="SSF48403">
    <property type="entry name" value="Ankyrin repeat"/>
    <property type="match status" value="2"/>
</dbReference>
<feature type="transmembrane region" description="Helical" evidence="2">
    <location>
        <begin position="726"/>
        <end position="751"/>
    </location>
</feature>
<dbReference type="InterPro" id="IPR026961">
    <property type="entry name" value="PGG_dom"/>
</dbReference>
<evidence type="ECO:0000313" key="4">
    <source>
        <dbReference type="Proteomes" id="UP000228380"/>
    </source>
</evidence>
<dbReference type="Pfam" id="PF12796">
    <property type="entry name" value="Ank_2"/>
    <property type="match status" value="1"/>
</dbReference>
<feature type="region of interest" description="Disordered" evidence="1">
    <location>
        <begin position="1"/>
        <end position="21"/>
    </location>
</feature>
<protein>
    <submittedName>
        <fullName evidence="5">Uncharacterized protein LOC103708122 isoform X1</fullName>
    </submittedName>
</protein>
<dbReference type="InterPro" id="IPR036770">
    <property type="entry name" value="Ankyrin_rpt-contain_sf"/>
</dbReference>
<dbReference type="AlphaFoldDB" id="A0A8B8ZA66"/>
<dbReference type="KEGG" id="pda:103708122"/>
<dbReference type="GO" id="GO:0016020">
    <property type="term" value="C:membrane"/>
    <property type="evidence" value="ECO:0007669"/>
    <property type="project" value="TreeGrafter"/>
</dbReference>
<keyword evidence="2" id="KW-0472">Membrane</keyword>
<accession>A0A8B8ZA66</accession>
<dbReference type="PANTHER" id="PTHR24177">
    <property type="entry name" value="CASKIN"/>
    <property type="match status" value="1"/>
</dbReference>
<sequence>MSSPHTDIHPQTEDEKTQDVSDDLKKDLFKKAMEGRWQDVARSYSENEKVRETRITWAGDTLLHLAVSSGKESNVKLLMGCLEKSVLDKRRQEILAIRNDWGDTALHFAAALGMVNVCLAMARLHPEMVVEIHNGWQETPLFKAVRHGQKKAFFALQSVLDEKLYINAAPGVRNQGVRRVRGDTILHEAIFAERFDLAFEIIDRYPDLVYYMNEKGESPLHVLAKKPSAFKSGTRFSLLESVIYDGISVDPLKLEYPSYQEKFRKNEGIDFEKDLHDGNHKLPDNYQACYSIFTLLKHAFKNIAPWTNGEDDKSKHITDVENKISAPWTDDDDDRPKHTIDAETSDAVHSIRTTDKRDPENGVKERQNGSQNHPRSPKCYSTCFNFFKDVVKFVLITTGTGLWKVQKIKKKQQTNTHAIQIMEELLRPHRLWNYAKDGTTRGTAQGDQKPPTTSPPDVNDGSKQPNSQQIQDEILKKLEKCCCKQVEDDSKQKPVRVTPFLVAAKSGLTEMVEKILNDMPVAVLDMDEDDKNIVLIAAENRQSRVYELMSKREFIKDIVFRAVDNDGNSALHLAAKLVSNRPWPIRGAALQMQWEIKWYKYVLKSMRSKFFMHHNMKGETAQDILTNTHETLVQDAEKWLNNTSQSCSVVAVFIATVAFASATTVPGGVDQNSGFPIFEGKCAFQVFALSSLIALFFSVTCLTMFLSILTSHNEERDFERKLPVKLILGLTTLFLSVVANLVSFCAGHFLVIEQKLKYAAYPIYAAVLGLPVSFFALAQFPLYIDLLKANFAVVPQHAQTLHPS</sequence>
<evidence type="ECO:0000256" key="1">
    <source>
        <dbReference type="SAM" id="MobiDB-lite"/>
    </source>
</evidence>
<feature type="transmembrane region" description="Helical" evidence="2">
    <location>
        <begin position="763"/>
        <end position="784"/>
    </location>
</feature>
<gene>
    <name evidence="5" type="primary">LOC103708122</name>
</gene>
<reference evidence="5" key="2">
    <citation type="submission" date="2025-08" db="UniProtKB">
        <authorList>
            <consortium name="RefSeq"/>
        </authorList>
    </citation>
    <scope>IDENTIFICATION</scope>
    <source>
        <tissue evidence="5">Young leaves</tissue>
    </source>
</reference>
<feature type="compositionally biased region" description="Basic and acidic residues" evidence="1">
    <location>
        <begin position="352"/>
        <end position="367"/>
    </location>
</feature>
<feature type="transmembrane region" description="Helical" evidence="2">
    <location>
        <begin position="682"/>
        <end position="706"/>
    </location>
</feature>
<reference evidence="4" key="1">
    <citation type="journal article" date="2019" name="Nat. Commun.">
        <title>Genome-wide association mapping of date palm fruit traits.</title>
        <authorList>
            <person name="Hazzouri K.M."/>
            <person name="Gros-Balthazard M."/>
            <person name="Flowers J.M."/>
            <person name="Copetti D."/>
            <person name="Lemansour A."/>
            <person name="Lebrun M."/>
            <person name="Masmoudi K."/>
            <person name="Ferrand S."/>
            <person name="Dhar M.I."/>
            <person name="Fresquez Z.A."/>
            <person name="Rosas U."/>
            <person name="Zhang J."/>
            <person name="Talag J."/>
            <person name="Lee S."/>
            <person name="Kudrna D."/>
            <person name="Powell R.F."/>
            <person name="Leitch I.J."/>
            <person name="Krueger R.R."/>
            <person name="Wing R.A."/>
            <person name="Amiri K.M.A."/>
            <person name="Purugganan M.D."/>
        </authorList>
    </citation>
    <scope>NUCLEOTIDE SEQUENCE [LARGE SCALE GENOMIC DNA]</scope>
    <source>
        <strain evidence="4">cv. Khalas</strain>
    </source>
</reference>
<dbReference type="Pfam" id="PF13962">
    <property type="entry name" value="PGG"/>
    <property type="match status" value="1"/>
</dbReference>
<name>A0A8B8ZA66_PHODC</name>
<dbReference type="Gene3D" id="1.25.40.20">
    <property type="entry name" value="Ankyrin repeat-containing domain"/>
    <property type="match status" value="2"/>
</dbReference>
<evidence type="ECO:0000256" key="2">
    <source>
        <dbReference type="SAM" id="Phobius"/>
    </source>
</evidence>
<feature type="domain" description="PGG" evidence="3">
    <location>
        <begin position="637"/>
        <end position="751"/>
    </location>
</feature>
<proteinExistence type="predicted"/>
<dbReference type="RefSeq" id="XP_038970182.1">
    <property type="nucleotide sequence ID" value="XM_039114254.1"/>
</dbReference>
<keyword evidence="4" id="KW-1185">Reference proteome</keyword>
<dbReference type="SMART" id="SM00248">
    <property type="entry name" value="ANK"/>
    <property type="match status" value="6"/>
</dbReference>
<dbReference type="Proteomes" id="UP000228380">
    <property type="component" value="Chromosome 16"/>
</dbReference>
<organism evidence="4 5">
    <name type="scientific">Phoenix dactylifera</name>
    <name type="common">Date palm</name>
    <dbReference type="NCBI Taxonomy" id="42345"/>
    <lineage>
        <taxon>Eukaryota</taxon>
        <taxon>Viridiplantae</taxon>
        <taxon>Streptophyta</taxon>
        <taxon>Embryophyta</taxon>
        <taxon>Tracheophyta</taxon>
        <taxon>Spermatophyta</taxon>
        <taxon>Magnoliopsida</taxon>
        <taxon>Liliopsida</taxon>
        <taxon>Arecaceae</taxon>
        <taxon>Coryphoideae</taxon>
        <taxon>Phoeniceae</taxon>
        <taxon>Phoenix</taxon>
    </lineage>
</organism>
<feature type="region of interest" description="Disordered" evidence="1">
    <location>
        <begin position="325"/>
        <end position="376"/>
    </location>
</feature>
<evidence type="ECO:0000259" key="3">
    <source>
        <dbReference type="Pfam" id="PF13962"/>
    </source>
</evidence>
<dbReference type="GeneID" id="103708122"/>
<evidence type="ECO:0000313" key="5">
    <source>
        <dbReference type="RefSeq" id="XP_038970182.1"/>
    </source>
</evidence>
<keyword evidence="2" id="KW-1133">Transmembrane helix</keyword>
<dbReference type="OrthoDB" id="769595at2759"/>
<keyword evidence="2" id="KW-0812">Transmembrane</keyword>
<dbReference type="InterPro" id="IPR002110">
    <property type="entry name" value="Ankyrin_rpt"/>
</dbReference>
<dbReference type="PANTHER" id="PTHR24177:SF103">
    <property type="entry name" value="PGG DOMAIN-CONTAINING PROTEIN"/>
    <property type="match status" value="1"/>
</dbReference>